<dbReference type="AlphaFoldDB" id="A0A4Q4MJY6"/>
<dbReference type="Proteomes" id="UP000292340">
    <property type="component" value="Unassembled WGS sequence"/>
</dbReference>
<evidence type="ECO:0000313" key="3">
    <source>
        <dbReference type="EMBL" id="RYN97051.1"/>
    </source>
</evidence>
<evidence type="ECO:0000313" key="5">
    <source>
        <dbReference type="Proteomes" id="UP000293195"/>
    </source>
</evidence>
<name>A0A4Q4MJY6_9PLEO</name>
<sequence>MQTPRHLGTPENSANACQELLLRSKALKHTKHSSDTVLHAEALSVIVIIIPARATNKAIIKGFAAPPSMLVENACQT</sequence>
<reference evidence="1 4" key="2">
    <citation type="journal article" date="2019" name="bioRxiv">
        <title>Genomics, evolutionary history and diagnostics of the Alternaria alternata species group including apple and Asian pear pathotypes.</title>
        <authorList>
            <person name="Armitage A.D."/>
            <person name="Cockerton H.M."/>
            <person name="Sreenivasaprasad S."/>
            <person name="Woodhall J.W."/>
            <person name="Lane C.R."/>
            <person name="Harrison R.J."/>
            <person name="Clarkson J.P."/>
        </authorList>
    </citation>
    <scope>NUCLEOTIDE SEQUENCE [LARGE SCALE GENOMIC DNA]</scope>
    <source>
        <strain evidence="4">FERA 1082</strain>
        <strain evidence="1">FERA 1164</strain>
        <strain evidence="3">FERA 635</strain>
    </source>
</reference>
<proteinExistence type="predicted"/>
<accession>A0A4Q4MJY6</accession>
<evidence type="ECO:0000313" key="1">
    <source>
        <dbReference type="EMBL" id="RYN20576.1"/>
    </source>
</evidence>
<dbReference type="Proteomes" id="UP000292402">
    <property type="component" value="Unassembled WGS sequence"/>
</dbReference>
<gene>
    <name evidence="2" type="ORF">AA0114_g4635</name>
    <name evidence="1" type="ORF">AA0115_g10143</name>
    <name evidence="3" type="ORF">AA0119_g7807</name>
</gene>
<dbReference type="EMBL" id="PDXF01000032">
    <property type="protein sequence ID" value="RYN97051.1"/>
    <property type="molecule type" value="Genomic_DNA"/>
</dbReference>
<evidence type="ECO:0000313" key="2">
    <source>
        <dbReference type="EMBL" id="RYN52842.1"/>
    </source>
</evidence>
<comment type="caution">
    <text evidence="2">The sequence shown here is derived from an EMBL/GenBank/DDBJ whole genome shotgun (WGS) entry which is preliminary data.</text>
</comment>
<organism evidence="2 4">
    <name type="scientific">Alternaria tenuissima</name>
    <dbReference type="NCBI Taxonomy" id="119927"/>
    <lineage>
        <taxon>Eukaryota</taxon>
        <taxon>Fungi</taxon>
        <taxon>Dikarya</taxon>
        <taxon>Ascomycota</taxon>
        <taxon>Pezizomycotina</taxon>
        <taxon>Dothideomycetes</taxon>
        <taxon>Pleosporomycetidae</taxon>
        <taxon>Pleosporales</taxon>
        <taxon>Pleosporineae</taxon>
        <taxon>Pleosporaceae</taxon>
        <taxon>Alternaria</taxon>
        <taxon>Alternaria sect. Alternaria</taxon>
        <taxon>Alternaria alternata complex</taxon>
    </lineage>
</organism>
<keyword evidence="5" id="KW-1185">Reference proteome</keyword>
<dbReference type="Proteomes" id="UP000293195">
    <property type="component" value="Unassembled WGS sequence"/>
</dbReference>
<dbReference type="EMBL" id="PDXB01000036">
    <property type="protein sequence ID" value="RYN20576.1"/>
    <property type="molecule type" value="Genomic_DNA"/>
</dbReference>
<dbReference type="EMBL" id="PDXA01000013">
    <property type="protein sequence ID" value="RYN52842.1"/>
    <property type="molecule type" value="Genomic_DNA"/>
</dbReference>
<evidence type="ECO:0000313" key="4">
    <source>
        <dbReference type="Proteomes" id="UP000292402"/>
    </source>
</evidence>
<reference evidence="2" key="3">
    <citation type="journal article" date="2019" name="J. ISSAAS">
        <title>Genomics, evolutionary history and diagnostics of the Alternaria alternata species group including apple and Asian pear pathotypes.</title>
        <authorList>
            <person name="Armitage A.D."/>
            <person name="Cockerton H.M."/>
            <person name="Sreenivasaprasad S."/>
            <person name="Woodhall J."/>
            <person name="Lane C."/>
            <person name="Harrison R.J."/>
            <person name="Clarkson J.P."/>
        </authorList>
    </citation>
    <scope>NUCLEOTIDE SEQUENCE</scope>
    <source>
        <strain evidence="2">FERA 1082</strain>
    </source>
</reference>
<reference evidence="1" key="1">
    <citation type="submission" date="2017-10" db="EMBL/GenBank/DDBJ databases">
        <authorList>
            <person name="Armitage A.D."/>
            <person name="Barbara D.J."/>
            <person name="Woodhall J.W."/>
            <person name="Sreenivasaprasad S."/>
            <person name="Lane C.R."/>
            <person name="Clarkson J.P."/>
            <person name="Harrison R.J."/>
        </authorList>
    </citation>
    <scope>NUCLEOTIDE SEQUENCE</scope>
    <source>
        <strain evidence="1">FERA 1164</strain>
        <strain evidence="3">FERA 635</strain>
    </source>
</reference>
<protein>
    <submittedName>
        <fullName evidence="2">Uncharacterized protein</fullName>
    </submittedName>
</protein>